<accession>B4VP36</accession>
<dbReference type="EMBL" id="DS989846">
    <property type="protein sequence ID" value="EDX76571.1"/>
    <property type="molecule type" value="Genomic_DNA"/>
</dbReference>
<reference evidence="2 3" key="1">
    <citation type="submission" date="2008-07" db="EMBL/GenBank/DDBJ databases">
        <authorList>
            <person name="Tandeau de Marsac N."/>
            <person name="Ferriera S."/>
            <person name="Johnson J."/>
            <person name="Kravitz S."/>
            <person name="Beeson K."/>
            <person name="Sutton G."/>
            <person name="Rogers Y.-H."/>
            <person name="Friedman R."/>
            <person name="Frazier M."/>
            <person name="Venter J.C."/>
        </authorList>
    </citation>
    <scope>NUCLEOTIDE SEQUENCE [LARGE SCALE GENOMIC DNA]</scope>
    <source>
        <strain evidence="2 3">PCC 7420</strain>
    </source>
</reference>
<protein>
    <submittedName>
        <fullName evidence="2">Uncharacterized protein</fullName>
    </submittedName>
</protein>
<name>B4VP36_9CYAN</name>
<sequence>MQQVNQRGGRVDNISGFPLNDSAATRPYKQDTGHNKINIRLGIP</sequence>
<evidence type="ECO:0000256" key="1">
    <source>
        <dbReference type="SAM" id="MobiDB-lite"/>
    </source>
</evidence>
<proteinExistence type="predicted"/>
<dbReference type="AlphaFoldDB" id="B4VP36"/>
<evidence type="ECO:0000313" key="3">
    <source>
        <dbReference type="Proteomes" id="UP000003835"/>
    </source>
</evidence>
<dbReference type="Proteomes" id="UP000003835">
    <property type="component" value="Unassembled WGS sequence"/>
</dbReference>
<gene>
    <name evidence="2" type="ORF">MC7420_4827</name>
</gene>
<dbReference type="HOGENOM" id="CLU_3214848_0_0_3"/>
<keyword evidence="3" id="KW-1185">Reference proteome</keyword>
<feature type="region of interest" description="Disordered" evidence="1">
    <location>
        <begin position="1"/>
        <end position="44"/>
    </location>
</feature>
<evidence type="ECO:0000313" key="2">
    <source>
        <dbReference type="EMBL" id="EDX76571.1"/>
    </source>
</evidence>
<organism evidence="2 3">
    <name type="scientific">Coleofasciculus chthonoplastes PCC 7420</name>
    <dbReference type="NCBI Taxonomy" id="118168"/>
    <lineage>
        <taxon>Bacteria</taxon>
        <taxon>Bacillati</taxon>
        <taxon>Cyanobacteriota</taxon>
        <taxon>Cyanophyceae</taxon>
        <taxon>Coleofasciculales</taxon>
        <taxon>Coleofasciculaceae</taxon>
        <taxon>Coleofasciculus</taxon>
    </lineage>
</organism>
<dbReference type="STRING" id="118168.MC7420_4827"/>